<evidence type="ECO:0000256" key="1">
    <source>
        <dbReference type="ARBA" id="ARBA00004844"/>
    </source>
</evidence>
<dbReference type="GO" id="GO:0005829">
    <property type="term" value="C:cytosol"/>
    <property type="evidence" value="ECO:0007669"/>
    <property type="project" value="TreeGrafter"/>
</dbReference>
<dbReference type="OrthoDB" id="9802065at2"/>
<evidence type="ECO:0000256" key="3">
    <source>
        <dbReference type="ARBA" id="ARBA00007667"/>
    </source>
</evidence>
<dbReference type="InterPro" id="IPR011607">
    <property type="entry name" value="MGS-like_dom"/>
</dbReference>
<dbReference type="SUPFAM" id="SSF52335">
    <property type="entry name" value="Methylglyoxal synthase-like"/>
    <property type="match status" value="1"/>
</dbReference>
<comment type="catalytic activity">
    <reaction evidence="9 10">
        <text>IMP + H2O = 5-formamido-1-(5-phospho-D-ribosyl)imidazole-4-carboxamide</text>
        <dbReference type="Rhea" id="RHEA:18445"/>
        <dbReference type="ChEBI" id="CHEBI:15377"/>
        <dbReference type="ChEBI" id="CHEBI:58053"/>
        <dbReference type="ChEBI" id="CHEBI:58467"/>
        <dbReference type="EC" id="3.5.4.10"/>
    </reaction>
</comment>
<dbReference type="PROSITE" id="PS51855">
    <property type="entry name" value="MGS"/>
    <property type="match status" value="1"/>
</dbReference>
<comment type="similarity">
    <text evidence="3 10">Belongs to the PurH family.</text>
</comment>
<dbReference type="SMART" id="SM00851">
    <property type="entry name" value="MGS"/>
    <property type="match status" value="1"/>
</dbReference>
<evidence type="ECO:0000256" key="4">
    <source>
        <dbReference type="ARBA" id="ARBA00022679"/>
    </source>
</evidence>
<proteinExistence type="inferred from homology"/>
<feature type="domain" description="MGS-like" evidence="11">
    <location>
        <begin position="1"/>
        <end position="144"/>
    </location>
</feature>
<comment type="caution">
    <text evidence="12">The sequence shown here is derived from an EMBL/GenBank/DDBJ whole genome shotgun (WGS) entry which is preliminary data.</text>
</comment>
<protein>
    <recommendedName>
        <fullName evidence="10">Bifunctional purine biosynthesis protein PurH</fullName>
    </recommendedName>
    <domain>
        <recommendedName>
            <fullName evidence="10">Phosphoribosylaminoimidazolecarboxamide formyltransferase</fullName>
            <ecNumber evidence="10">2.1.2.3</ecNumber>
        </recommendedName>
        <alternativeName>
            <fullName evidence="10">AICAR transformylase</fullName>
        </alternativeName>
    </domain>
    <domain>
        <recommendedName>
            <fullName evidence="10">IMP cyclohydrolase</fullName>
            <ecNumber evidence="10">3.5.4.10</ecNumber>
        </recommendedName>
        <alternativeName>
            <fullName evidence="10">ATIC</fullName>
        </alternativeName>
        <alternativeName>
            <fullName evidence="10">IMP synthase</fullName>
        </alternativeName>
        <alternativeName>
            <fullName evidence="10">Inosinicase</fullName>
        </alternativeName>
    </domain>
</protein>
<dbReference type="PANTHER" id="PTHR11692:SF0">
    <property type="entry name" value="BIFUNCTIONAL PURINE BIOSYNTHESIS PROTEIN ATIC"/>
    <property type="match status" value="1"/>
</dbReference>
<keyword evidence="6 10" id="KW-0378">Hydrolase</keyword>
<comment type="pathway">
    <text evidence="2 10">Purine metabolism; IMP biosynthesis via de novo pathway; 5-formamido-1-(5-phospho-D-ribosyl)imidazole-4-carboxamide from 5-amino-1-(5-phospho-D-ribosyl)imidazole-4-carboxamide (10-formyl THF route): step 1/1.</text>
</comment>
<reference evidence="12 13" key="1">
    <citation type="submission" date="2018-03" db="EMBL/GenBank/DDBJ databases">
        <authorList>
            <person name="Gulvik C.A."/>
        </authorList>
    </citation>
    <scope>NUCLEOTIDE SEQUENCE [LARGE SCALE GENOMIC DNA]</scope>
    <source>
        <strain evidence="12 13">JCM 31581</strain>
    </source>
</reference>
<evidence type="ECO:0000256" key="5">
    <source>
        <dbReference type="ARBA" id="ARBA00022755"/>
    </source>
</evidence>
<dbReference type="InterPro" id="IPR002695">
    <property type="entry name" value="PurH-like"/>
</dbReference>
<evidence type="ECO:0000256" key="8">
    <source>
        <dbReference type="ARBA" id="ARBA00050488"/>
    </source>
</evidence>
<keyword evidence="4 10" id="KW-0808">Transferase</keyword>
<dbReference type="PIRSF" id="PIRSF000414">
    <property type="entry name" value="AICARFT_IMPCHas"/>
    <property type="match status" value="1"/>
</dbReference>
<dbReference type="NCBIfam" id="TIGR00355">
    <property type="entry name" value="purH"/>
    <property type="match status" value="1"/>
</dbReference>
<evidence type="ECO:0000256" key="7">
    <source>
        <dbReference type="ARBA" id="ARBA00023268"/>
    </source>
</evidence>
<dbReference type="InterPro" id="IPR024051">
    <property type="entry name" value="AICAR_Tfase_dup_dom_sf"/>
</dbReference>
<keyword evidence="5 10" id="KW-0658">Purine biosynthesis</keyword>
<dbReference type="SUPFAM" id="SSF53927">
    <property type="entry name" value="Cytidine deaminase-like"/>
    <property type="match status" value="1"/>
</dbReference>
<comment type="catalytic activity">
    <reaction evidence="8 10">
        <text>(6R)-10-formyltetrahydrofolate + 5-amino-1-(5-phospho-beta-D-ribosyl)imidazole-4-carboxamide = 5-formamido-1-(5-phospho-D-ribosyl)imidazole-4-carboxamide + (6S)-5,6,7,8-tetrahydrofolate</text>
        <dbReference type="Rhea" id="RHEA:22192"/>
        <dbReference type="ChEBI" id="CHEBI:57453"/>
        <dbReference type="ChEBI" id="CHEBI:58467"/>
        <dbReference type="ChEBI" id="CHEBI:58475"/>
        <dbReference type="ChEBI" id="CHEBI:195366"/>
        <dbReference type="EC" id="2.1.2.3"/>
    </reaction>
</comment>
<evidence type="ECO:0000256" key="9">
    <source>
        <dbReference type="ARBA" id="ARBA00050687"/>
    </source>
</evidence>
<dbReference type="PANTHER" id="PTHR11692">
    <property type="entry name" value="BIFUNCTIONAL PURINE BIOSYNTHESIS PROTEIN PURH"/>
    <property type="match status" value="1"/>
</dbReference>
<dbReference type="Pfam" id="PF01808">
    <property type="entry name" value="AICARFT_IMPCHas"/>
    <property type="match status" value="1"/>
</dbReference>
<dbReference type="InterPro" id="IPR036914">
    <property type="entry name" value="MGS-like_dom_sf"/>
</dbReference>
<evidence type="ECO:0000259" key="11">
    <source>
        <dbReference type="PROSITE" id="PS51855"/>
    </source>
</evidence>
<dbReference type="CDD" id="cd01421">
    <property type="entry name" value="IMPCH"/>
    <property type="match status" value="1"/>
</dbReference>
<dbReference type="EC" id="2.1.2.3" evidence="10"/>
<gene>
    <name evidence="10 12" type="primary">purH</name>
    <name evidence="12" type="ORF">C7P63_00625</name>
</gene>
<organism evidence="12 13">
    <name type="scientific">Vagococcus humatus</name>
    <dbReference type="NCBI Taxonomy" id="1889241"/>
    <lineage>
        <taxon>Bacteria</taxon>
        <taxon>Bacillati</taxon>
        <taxon>Bacillota</taxon>
        <taxon>Bacilli</taxon>
        <taxon>Lactobacillales</taxon>
        <taxon>Enterococcaceae</taxon>
        <taxon>Vagococcus</taxon>
    </lineage>
</organism>
<dbReference type="GO" id="GO:0004643">
    <property type="term" value="F:phosphoribosylaminoimidazolecarboxamide formyltransferase activity"/>
    <property type="evidence" value="ECO:0007669"/>
    <property type="project" value="UniProtKB-UniRule"/>
</dbReference>
<evidence type="ECO:0000256" key="2">
    <source>
        <dbReference type="ARBA" id="ARBA00004954"/>
    </source>
</evidence>
<dbReference type="EC" id="3.5.4.10" evidence="10"/>
<dbReference type="Proteomes" id="UP000277864">
    <property type="component" value="Unassembled WGS sequence"/>
</dbReference>
<dbReference type="NCBIfam" id="NF002049">
    <property type="entry name" value="PRK00881.1"/>
    <property type="match status" value="1"/>
</dbReference>
<evidence type="ECO:0000313" key="13">
    <source>
        <dbReference type="Proteomes" id="UP000277864"/>
    </source>
</evidence>
<dbReference type="Pfam" id="PF02142">
    <property type="entry name" value="MGS"/>
    <property type="match status" value="1"/>
</dbReference>
<dbReference type="GO" id="GO:0003937">
    <property type="term" value="F:IMP cyclohydrolase activity"/>
    <property type="evidence" value="ECO:0007669"/>
    <property type="project" value="UniProtKB-UniRule"/>
</dbReference>
<dbReference type="GO" id="GO:0006189">
    <property type="term" value="P:'de novo' IMP biosynthetic process"/>
    <property type="evidence" value="ECO:0007669"/>
    <property type="project" value="UniProtKB-UniRule"/>
</dbReference>
<evidence type="ECO:0000313" key="12">
    <source>
        <dbReference type="EMBL" id="RST89615.1"/>
    </source>
</evidence>
<evidence type="ECO:0000256" key="10">
    <source>
        <dbReference type="HAMAP-Rule" id="MF_00139"/>
    </source>
</evidence>
<keyword evidence="13" id="KW-1185">Reference proteome</keyword>
<evidence type="ECO:0000256" key="6">
    <source>
        <dbReference type="ARBA" id="ARBA00022801"/>
    </source>
</evidence>
<dbReference type="SMART" id="SM00798">
    <property type="entry name" value="AICARFT_IMPCHas"/>
    <property type="match status" value="1"/>
</dbReference>
<keyword evidence="7 10" id="KW-0511">Multifunctional enzyme</keyword>
<dbReference type="RefSeq" id="WP_125942225.1">
    <property type="nucleotide sequence ID" value="NZ_PXZH01000001.1"/>
</dbReference>
<dbReference type="InterPro" id="IPR016193">
    <property type="entry name" value="Cytidine_deaminase-like"/>
</dbReference>
<comment type="domain">
    <text evidence="10">The IMP cyclohydrolase activity resides in the N-terminal region.</text>
</comment>
<dbReference type="FunFam" id="3.40.140.20:FF:000001">
    <property type="entry name" value="Bifunctional purine biosynthesis protein PurH"/>
    <property type="match status" value="1"/>
</dbReference>
<accession>A0A429Z7J7</accession>
<dbReference type="AlphaFoldDB" id="A0A429Z7J7"/>
<dbReference type="EMBL" id="PXZH01000001">
    <property type="protein sequence ID" value="RST89615.1"/>
    <property type="molecule type" value="Genomic_DNA"/>
</dbReference>
<dbReference type="Gene3D" id="3.40.140.20">
    <property type="match status" value="2"/>
</dbReference>
<dbReference type="HAMAP" id="MF_00139">
    <property type="entry name" value="PurH"/>
    <property type="match status" value="1"/>
</dbReference>
<sequence>MKRALISVSDKQHIETLGKAFVANGVEIISTGGTQTYLRELGIPTIGIEEVTHFPEMLDGRVKTLHPAIHGGLLGKRDNLDHEKILKQHHIQWIDFVCVNLYPFKETVTQPNISTEEAIEQIDIGGPSMLRSGAKNFQDVTVICDPRDYEKVIEELTAYNDTKLETRKRLAYKAFQHTASYDALISRYFQVQLNEQFPDKLTVTYDKKETLRYGENSQQQASLYEEPFADSSQLVKATQLHGKSLSYNNLKDANAALTMVKEFNKPAVVAVKHMNPCGVGIGKDGYEAYRRAYEADSTSIFGGIIACNQEIDVKTAEDMHSIFLEIILAPSFSNEALEILKQKKNIRLIQVPLETEENQLANDLELVSIDGGLLVQEKDQGSVDVTDWQIVTEKKPTSTQLQALEFGFKVVKHVKSNAIVLTTDKQTVGIGAGQMNRIGSVKIAVSQAEEQLTDLSQVVLASDAFFPMDDCVSYAAAHGIQAIVQPGGSLKDQESIDKANELGITMVFTGQRHFRH</sequence>
<dbReference type="Gene3D" id="3.40.50.1380">
    <property type="entry name" value="Methylglyoxal synthase-like domain"/>
    <property type="match status" value="1"/>
</dbReference>
<dbReference type="UniPathway" id="UPA00074">
    <property type="reaction ID" value="UER00133"/>
</dbReference>
<dbReference type="FunFam" id="3.40.140.20:FF:000002">
    <property type="entry name" value="Bifunctional purine biosynthesis protein PurH"/>
    <property type="match status" value="1"/>
</dbReference>
<dbReference type="FunFam" id="3.40.50.1380:FF:000001">
    <property type="entry name" value="Bifunctional purine biosynthesis protein PurH"/>
    <property type="match status" value="1"/>
</dbReference>
<name>A0A429Z7J7_9ENTE</name>
<comment type="pathway">
    <text evidence="1 10">Purine metabolism; IMP biosynthesis via de novo pathway; IMP from 5-formamido-1-(5-phospho-D-ribosyl)imidazole-4-carboxamide: step 1/1.</text>
</comment>